<dbReference type="EMBL" id="BTSX01000004">
    <property type="protein sequence ID" value="GMS93339.1"/>
    <property type="molecule type" value="Genomic_DNA"/>
</dbReference>
<reference evidence="1" key="1">
    <citation type="submission" date="2023-10" db="EMBL/GenBank/DDBJ databases">
        <title>Genome assembly of Pristionchus species.</title>
        <authorList>
            <person name="Yoshida K."/>
            <person name="Sommer R.J."/>
        </authorList>
    </citation>
    <scope>NUCLEOTIDE SEQUENCE</scope>
    <source>
        <strain evidence="1">RS0144</strain>
    </source>
</reference>
<proteinExistence type="predicted"/>
<evidence type="ECO:0000313" key="1">
    <source>
        <dbReference type="EMBL" id="GMS93339.1"/>
    </source>
</evidence>
<feature type="non-terminal residue" evidence="1">
    <location>
        <position position="98"/>
    </location>
</feature>
<keyword evidence="2" id="KW-1185">Reference proteome</keyword>
<accession>A0AAV5TGF8</accession>
<feature type="non-terminal residue" evidence="1">
    <location>
        <position position="1"/>
    </location>
</feature>
<evidence type="ECO:0000313" key="2">
    <source>
        <dbReference type="Proteomes" id="UP001432027"/>
    </source>
</evidence>
<gene>
    <name evidence="1" type="ORF">PENTCL1PPCAC_15514</name>
</gene>
<name>A0AAV5TGF8_9BILA</name>
<protein>
    <submittedName>
        <fullName evidence="1">Uncharacterized protein</fullName>
    </submittedName>
</protein>
<comment type="caution">
    <text evidence="1">The sequence shown here is derived from an EMBL/GenBank/DDBJ whole genome shotgun (WGS) entry which is preliminary data.</text>
</comment>
<organism evidence="1 2">
    <name type="scientific">Pristionchus entomophagus</name>
    <dbReference type="NCBI Taxonomy" id="358040"/>
    <lineage>
        <taxon>Eukaryota</taxon>
        <taxon>Metazoa</taxon>
        <taxon>Ecdysozoa</taxon>
        <taxon>Nematoda</taxon>
        <taxon>Chromadorea</taxon>
        <taxon>Rhabditida</taxon>
        <taxon>Rhabditina</taxon>
        <taxon>Diplogasteromorpha</taxon>
        <taxon>Diplogasteroidea</taxon>
        <taxon>Neodiplogasteridae</taxon>
        <taxon>Pristionchus</taxon>
    </lineage>
</organism>
<sequence length="98" mass="11012">CQKVTLNPLFIQQQYHHGLMINQSEVHIDNDCRQSLSTCAPFFLKMFSTTDEISIGGLSPITSCKTSENTSLFLPFQSLPISLRVSLKLMNRYSAPDS</sequence>
<dbReference type="AlphaFoldDB" id="A0AAV5TGF8"/>
<dbReference type="Proteomes" id="UP001432027">
    <property type="component" value="Unassembled WGS sequence"/>
</dbReference>